<evidence type="ECO:0000256" key="4">
    <source>
        <dbReference type="ARBA" id="ARBA00022729"/>
    </source>
</evidence>
<evidence type="ECO:0000313" key="7">
    <source>
        <dbReference type="EMBL" id="BFF90767.1"/>
    </source>
</evidence>
<evidence type="ECO:0000256" key="2">
    <source>
        <dbReference type="ARBA" id="ARBA00009127"/>
    </source>
</evidence>
<comment type="subcellular location">
    <subcellularLocation>
        <location evidence="1">Secreted</location>
    </subcellularLocation>
</comment>
<dbReference type="FunFam" id="2.120.10.30:FF:000045">
    <property type="entry name" value="Blast:Protein yellow"/>
    <property type="match status" value="1"/>
</dbReference>
<organism evidence="7 8">
    <name type="scientific">Drosophila madeirensis</name>
    <name type="common">Fruit fly</name>
    <dbReference type="NCBI Taxonomy" id="30013"/>
    <lineage>
        <taxon>Eukaryota</taxon>
        <taxon>Metazoa</taxon>
        <taxon>Ecdysozoa</taxon>
        <taxon>Arthropoda</taxon>
        <taxon>Hexapoda</taxon>
        <taxon>Insecta</taxon>
        <taxon>Pterygota</taxon>
        <taxon>Neoptera</taxon>
        <taxon>Endopterygota</taxon>
        <taxon>Diptera</taxon>
        <taxon>Brachycera</taxon>
        <taxon>Muscomorpha</taxon>
        <taxon>Ephydroidea</taxon>
        <taxon>Drosophilidae</taxon>
        <taxon>Drosophila</taxon>
        <taxon>Sophophora</taxon>
    </lineage>
</organism>
<keyword evidence="4 6" id="KW-0732">Signal</keyword>
<evidence type="ECO:0000256" key="5">
    <source>
        <dbReference type="ARBA" id="ARBA00023180"/>
    </source>
</evidence>
<reference evidence="7 8" key="1">
    <citation type="submission" date="2024-02" db="EMBL/GenBank/DDBJ databases">
        <title>A chromosome-level genome assembly of Drosophila madeirensis, a fruit fly species endemic to Madeira island.</title>
        <authorList>
            <person name="Tomihara K."/>
            <person name="Llopart A."/>
            <person name="Yamamoto D."/>
        </authorList>
    </citation>
    <scope>NUCLEOTIDE SEQUENCE [LARGE SCALE GENOMIC DNA]</scope>
    <source>
        <strain evidence="7 8">RF1</strain>
    </source>
</reference>
<comment type="similarity">
    <text evidence="2">Belongs to the major royal jelly protein family.</text>
</comment>
<dbReference type="InterPro" id="IPR011042">
    <property type="entry name" value="6-blade_b-propeller_TolB-like"/>
</dbReference>
<keyword evidence="8" id="KW-1185">Reference proteome</keyword>
<name>A0AAU9EWW9_DROMD</name>
<sequence length="443" mass="50232">MLKRITYMYFLALLQLALASLSAAQYFTHRPKPHQPAFEHDPQYKELQRVYEWKNIQYGFPSERDREEVLRNGRYNPDSPIPIDIDVYYPPEGGAARHFITTPRFGQGVPYSLGYVTQVQRENGSEIQAYPSYDWHKSHGGDCNGLTSVYRVHIDACGQMWILDSGEIEFVQHCAPQVVVIDLASNQLIHRYRLPEDTFKAKVSRFVTILADIQDPPPLGVCKEAFVYMADPTSKAIVVYDVKANKSWRVENKFTYPDARFGTHTVAGESFELLDGPLALAVTPKGLGLRRHLIFHALSNELELAIPLDVLQNSTRWQRGISSSLEEFVALGRRGVQCAAHAVSRSGFWFCGFLEPIGIVGWNIQTPYTKANLKLLALNPKTLQFVSGMKIVTRPSDGREELWLLSNRLQRVFGGTIDYKEINYRVQRCDVDDMLQGRGCVGS</sequence>
<proteinExistence type="inferred from homology"/>
<dbReference type="SUPFAM" id="SSF101898">
    <property type="entry name" value="NHL repeat"/>
    <property type="match status" value="1"/>
</dbReference>
<evidence type="ECO:0000256" key="6">
    <source>
        <dbReference type="SAM" id="SignalP"/>
    </source>
</evidence>
<dbReference type="PANTHER" id="PTHR10009:SF7">
    <property type="entry name" value="GH10609P-RELATED"/>
    <property type="match status" value="1"/>
</dbReference>
<dbReference type="InterPro" id="IPR017996">
    <property type="entry name" value="MRJP/yellow-related"/>
</dbReference>
<gene>
    <name evidence="7" type="ORF">DMAD_09232</name>
</gene>
<dbReference type="Proteomes" id="UP001500889">
    <property type="component" value="Chromosome O"/>
</dbReference>
<protein>
    <submittedName>
        <fullName evidence="7">Protein yellow</fullName>
    </submittedName>
</protein>
<dbReference type="AlphaFoldDB" id="A0AAU9EWW9"/>
<dbReference type="Gene3D" id="2.120.10.30">
    <property type="entry name" value="TolB, C-terminal domain"/>
    <property type="match status" value="1"/>
</dbReference>
<feature type="chain" id="PRO_5043806978" evidence="6">
    <location>
        <begin position="25"/>
        <end position="443"/>
    </location>
</feature>
<feature type="signal peptide" evidence="6">
    <location>
        <begin position="1"/>
        <end position="24"/>
    </location>
</feature>
<evidence type="ECO:0000256" key="3">
    <source>
        <dbReference type="ARBA" id="ARBA00022525"/>
    </source>
</evidence>
<dbReference type="PRINTS" id="PR01366">
    <property type="entry name" value="ROYALJELLY"/>
</dbReference>
<keyword evidence="5" id="KW-0325">Glycoprotein</keyword>
<accession>A0AAU9EWW9</accession>
<evidence type="ECO:0000256" key="1">
    <source>
        <dbReference type="ARBA" id="ARBA00004613"/>
    </source>
</evidence>
<keyword evidence="3" id="KW-0964">Secreted</keyword>
<dbReference type="PANTHER" id="PTHR10009">
    <property type="entry name" value="PROTEIN YELLOW-RELATED"/>
    <property type="match status" value="1"/>
</dbReference>
<dbReference type="GO" id="GO:0005576">
    <property type="term" value="C:extracellular region"/>
    <property type="evidence" value="ECO:0007669"/>
    <property type="project" value="UniProtKB-SubCell"/>
</dbReference>
<dbReference type="EMBL" id="AP029263">
    <property type="protein sequence ID" value="BFF90767.1"/>
    <property type="molecule type" value="Genomic_DNA"/>
</dbReference>
<evidence type="ECO:0000313" key="8">
    <source>
        <dbReference type="Proteomes" id="UP001500889"/>
    </source>
</evidence>
<dbReference type="Pfam" id="PF03022">
    <property type="entry name" value="MRJP"/>
    <property type="match status" value="1"/>
</dbReference>